<dbReference type="Pfam" id="PF13193">
    <property type="entry name" value="AMP-binding_C"/>
    <property type="match status" value="1"/>
</dbReference>
<dbReference type="Gene3D" id="3.30.559.30">
    <property type="entry name" value="Nonribosomal peptide synthetase, condensation domain"/>
    <property type="match status" value="1"/>
</dbReference>
<keyword evidence="5" id="KW-0677">Repeat</keyword>
<dbReference type="InterPro" id="IPR020845">
    <property type="entry name" value="AMP-binding_CS"/>
</dbReference>
<dbReference type="EMBL" id="JAMDLW010000044">
    <property type="protein sequence ID" value="MCY9522698.1"/>
    <property type="molecule type" value="Genomic_DNA"/>
</dbReference>
<dbReference type="Gene3D" id="2.30.38.10">
    <property type="entry name" value="Luciferase, Domain 3"/>
    <property type="match status" value="1"/>
</dbReference>
<dbReference type="SUPFAM" id="SSF56801">
    <property type="entry name" value="Acetyl-CoA synthetase-like"/>
    <property type="match status" value="1"/>
</dbReference>
<name>A0ABT4DZB2_9BACL</name>
<gene>
    <name evidence="9" type="ORF">M5X09_24075</name>
</gene>
<evidence type="ECO:0000256" key="7">
    <source>
        <dbReference type="ARBA" id="ARBA00023268"/>
    </source>
</evidence>
<evidence type="ECO:0000313" key="9">
    <source>
        <dbReference type="EMBL" id="MCY9522698.1"/>
    </source>
</evidence>
<organism evidence="9 10">
    <name type="scientific">Paenibacillus apiarius</name>
    <dbReference type="NCBI Taxonomy" id="46240"/>
    <lineage>
        <taxon>Bacteria</taxon>
        <taxon>Bacillati</taxon>
        <taxon>Bacillota</taxon>
        <taxon>Bacilli</taxon>
        <taxon>Bacillales</taxon>
        <taxon>Paenibacillaceae</taxon>
        <taxon>Paenibacillus</taxon>
    </lineage>
</organism>
<dbReference type="Gene3D" id="3.30.300.30">
    <property type="match status" value="1"/>
</dbReference>
<dbReference type="Pfam" id="PF00501">
    <property type="entry name" value="AMP-binding"/>
    <property type="match status" value="1"/>
</dbReference>
<dbReference type="PROSITE" id="PS00012">
    <property type="entry name" value="PHOSPHOPANTETHEINE"/>
    <property type="match status" value="1"/>
</dbReference>
<keyword evidence="3" id="KW-0596">Phosphopantetheine</keyword>
<dbReference type="Gene3D" id="3.40.50.980">
    <property type="match status" value="2"/>
</dbReference>
<dbReference type="InterPro" id="IPR001242">
    <property type="entry name" value="Condensation_dom"/>
</dbReference>
<dbReference type="RefSeq" id="WP_268601905.1">
    <property type="nucleotide sequence ID" value="NZ_JAMDLV010000059.1"/>
</dbReference>
<dbReference type="PANTHER" id="PTHR45527">
    <property type="entry name" value="NONRIBOSOMAL PEPTIDE SYNTHETASE"/>
    <property type="match status" value="1"/>
</dbReference>
<keyword evidence="10" id="KW-1185">Reference proteome</keyword>
<sequence>ASQACDYYPLHEIQAQSARNRELFNHILVFENYPVEEQADSLEDAAGLKITGVQAEERTNYDLNVMILPGEEMTLHFDYNAQVYERDGMERLQRHLLQIVEQIAAASNIPVQELELLTTDEREQLLVQFNDTVAEIPRGASVHSLFEQQAAKTPDRPAVVCAEQRLTYRELEEQANRIAQWLRSHGVTAEERVGVLMNRSPQLIAGLLGILKAGAAYVPMDPLLPVERIEGMIRDAGMQVMLTDSAQLGIVAGLQETALGHVLCLDDALMDGADRAAGQPEQADTASLGGHTISFSFAKELAGYSSMPVGVEVEPSGSAYVIYTSGTTGTPKGVVVEHRNVVNFISGMIRELPFGTHASMLCVTTVSFDIFATESWVPLSCGMQIVLASEEAQQDPVVLAELLAQHPVQMMQMTPSRLMLLLGDARSAAQLRNMEMLLVGGEAFPSTLYGQLREHTDAALYNMYGPTETTVWSTFDRLEGEERIGIGRPMANTQVYVVNDALQPQPVGVAGELCIGGAGVARGYWARPQLTAEKFVDSPFVSGERLYRTGDLARWLPDGRLEHLGRIDHQVKIRGYRIELGEIEARLLHIPGVSEAVVTAAEMDEQTQELRAYVTGERPLAAAELRAALAVSLPSYMLPAHFMQLEELPLTPNGKVDRRALPQPSGSGAAAGYTAPRTEAEAKLAQLWQEVLGASRVGIHDNFFELGGHSLKAMTLVSRIHQALGVELPLRQLFLSPTVEGLAAALDAADGSMAYKALAPAGERAYYPLSSAQKRLYVLQQLEGAELGYNMPVALQLEGALDRARLEAALQALIARHEALRTSFAVVDDEPVQRVAEQVIFEVSYEEAEEGEAEERIRAFLRPFDLDEA</sequence>
<dbReference type="InterPro" id="IPR025110">
    <property type="entry name" value="AMP-bd_C"/>
</dbReference>
<keyword evidence="6" id="KW-0045">Antibiotic biosynthesis</keyword>
<dbReference type="Gene3D" id="3.30.559.10">
    <property type="entry name" value="Chloramphenicol acetyltransferase-like domain"/>
    <property type="match status" value="2"/>
</dbReference>
<dbReference type="SMART" id="SM00823">
    <property type="entry name" value="PKS_PP"/>
    <property type="match status" value="1"/>
</dbReference>
<dbReference type="InterPro" id="IPR006162">
    <property type="entry name" value="Ppantetheine_attach_site"/>
</dbReference>
<dbReference type="InterPro" id="IPR036736">
    <property type="entry name" value="ACP-like_sf"/>
</dbReference>
<feature type="non-terminal residue" evidence="9">
    <location>
        <position position="869"/>
    </location>
</feature>
<dbReference type="SUPFAM" id="SSF47336">
    <property type="entry name" value="ACP-like"/>
    <property type="match status" value="1"/>
</dbReference>
<evidence type="ECO:0000313" key="10">
    <source>
        <dbReference type="Proteomes" id="UP001207626"/>
    </source>
</evidence>
<evidence type="ECO:0000256" key="5">
    <source>
        <dbReference type="ARBA" id="ARBA00022737"/>
    </source>
</evidence>
<evidence type="ECO:0000256" key="2">
    <source>
        <dbReference type="ARBA" id="ARBA00006432"/>
    </source>
</evidence>
<dbReference type="InterPro" id="IPR000873">
    <property type="entry name" value="AMP-dep_synth/lig_dom"/>
</dbReference>
<dbReference type="InterPro" id="IPR023213">
    <property type="entry name" value="CAT-like_dom_sf"/>
</dbReference>
<evidence type="ECO:0000256" key="6">
    <source>
        <dbReference type="ARBA" id="ARBA00023194"/>
    </source>
</evidence>
<keyword evidence="7" id="KW-0511">Multifunctional enzyme</keyword>
<comment type="similarity">
    <text evidence="2">Belongs to the ATP-dependent AMP-binding enzyme family.</text>
</comment>
<comment type="caution">
    <text evidence="9">The sequence shown here is derived from an EMBL/GenBank/DDBJ whole genome shotgun (WGS) entry which is preliminary data.</text>
</comment>
<evidence type="ECO:0000256" key="3">
    <source>
        <dbReference type="ARBA" id="ARBA00022450"/>
    </source>
</evidence>
<feature type="domain" description="Carrier" evidence="8">
    <location>
        <begin position="675"/>
        <end position="750"/>
    </location>
</feature>
<proteinExistence type="inferred from homology"/>
<dbReference type="PROSITE" id="PS00455">
    <property type="entry name" value="AMP_BINDING"/>
    <property type="match status" value="1"/>
</dbReference>
<accession>A0ABT4DZB2</accession>
<dbReference type="InterPro" id="IPR010071">
    <property type="entry name" value="AA_adenyl_dom"/>
</dbReference>
<feature type="non-terminal residue" evidence="9">
    <location>
        <position position="1"/>
    </location>
</feature>
<dbReference type="Gene3D" id="1.10.1200.10">
    <property type="entry name" value="ACP-like"/>
    <property type="match status" value="1"/>
</dbReference>
<dbReference type="CDD" id="cd05930">
    <property type="entry name" value="A_NRPS"/>
    <property type="match status" value="1"/>
</dbReference>
<dbReference type="NCBIfam" id="TIGR01733">
    <property type="entry name" value="AA-adenyl-dom"/>
    <property type="match status" value="1"/>
</dbReference>
<reference evidence="9 10" key="1">
    <citation type="submission" date="2022-05" db="EMBL/GenBank/DDBJ databases">
        <title>Genome Sequencing of Bee-Associated Microbes.</title>
        <authorList>
            <person name="Dunlap C."/>
        </authorList>
    </citation>
    <scope>NUCLEOTIDE SEQUENCE [LARGE SCALE GENOMIC DNA]</scope>
    <source>
        <strain evidence="9 10">NRRL NRS-1438</strain>
    </source>
</reference>
<dbReference type="Pfam" id="PF00668">
    <property type="entry name" value="Condensation"/>
    <property type="match status" value="2"/>
</dbReference>
<evidence type="ECO:0000259" key="8">
    <source>
        <dbReference type="PROSITE" id="PS50075"/>
    </source>
</evidence>
<evidence type="ECO:0000256" key="1">
    <source>
        <dbReference type="ARBA" id="ARBA00001957"/>
    </source>
</evidence>
<dbReference type="SUPFAM" id="SSF52777">
    <property type="entry name" value="CoA-dependent acyltransferases"/>
    <property type="match status" value="2"/>
</dbReference>
<dbReference type="InterPro" id="IPR009081">
    <property type="entry name" value="PP-bd_ACP"/>
</dbReference>
<comment type="cofactor">
    <cofactor evidence="1">
        <name>pantetheine 4'-phosphate</name>
        <dbReference type="ChEBI" id="CHEBI:47942"/>
    </cofactor>
</comment>
<evidence type="ECO:0000256" key="4">
    <source>
        <dbReference type="ARBA" id="ARBA00022553"/>
    </source>
</evidence>
<dbReference type="PANTHER" id="PTHR45527:SF1">
    <property type="entry name" value="FATTY ACID SYNTHASE"/>
    <property type="match status" value="1"/>
</dbReference>
<protein>
    <submittedName>
        <fullName evidence="9">Amino acid adenylation domain-containing protein</fullName>
    </submittedName>
</protein>
<dbReference type="InterPro" id="IPR045851">
    <property type="entry name" value="AMP-bd_C_sf"/>
</dbReference>
<keyword evidence="4" id="KW-0597">Phosphoprotein</keyword>
<dbReference type="Proteomes" id="UP001207626">
    <property type="component" value="Unassembled WGS sequence"/>
</dbReference>
<dbReference type="PROSITE" id="PS50075">
    <property type="entry name" value="CARRIER"/>
    <property type="match status" value="1"/>
</dbReference>
<dbReference type="Pfam" id="PF00550">
    <property type="entry name" value="PP-binding"/>
    <property type="match status" value="1"/>
</dbReference>
<dbReference type="InterPro" id="IPR020806">
    <property type="entry name" value="PKS_PP-bd"/>
</dbReference>